<dbReference type="InterPro" id="IPR002173">
    <property type="entry name" value="Carboh/pur_kinase_PfkB_CS"/>
</dbReference>
<proteinExistence type="inferred from homology"/>
<dbReference type="PROSITE" id="PS00584">
    <property type="entry name" value="PFKB_KINASES_2"/>
    <property type="match status" value="1"/>
</dbReference>
<dbReference type="Proteomes" id="UP001156641">
    <property type="component" value="Unassembled WGS sequence"/>
</dbReference>
<comment type="similarity">
    <text evidence="1 7 8">Belongs to the carbohydrate kinase PfkB family.</text>
</comment>
<keyword evidence="3 8" id="KW-0547">Nucleotide-binding</keyword>
<accession>A0ABQ6A3V0</accession>
<dbReference type="InterPro" id="IPR022463">
    <property type="entry name" value="1-PFruKinase"/>
</dbReference>
<reference evidence="11" key="1">
    <citation type="journal article" date="2019" name="Int. J. Syst. Evol. Microbiol.">
        <title>The Global Catalogue of Microorganisms (GCM) 10K type strain sequencing project: providing services to taxonomists for standard genome sequencing and annotation.</title>
        <authorList>
            <consortium name="The Broad Institute Genomics Platform"/>
            <consortium name="The Broad Institute Genome Sequencing Center for Infectious Disease"/>
            <person name="Wu L."/>
            <person name="Ma J."/>
        </authorList>
    </citation>
    <scope>NUCLEOTIDE SEQUENCE [LARGE SCALE GENOMIC DNA]</scope>
    <source>
        <strain evidence="11">NBRC 112502</strain>
    </source>
</reference>
<dbReference type="NCBIfam" id="TIGR03828">
    <property type="entry name" value="pfkB"/>
    <property type="match status" value="1"/>
</dbReference>
<evidence type="ECO:0000313" key="10">
    <source>
        <dbReference type="EMBL" id="GLR65940.1"/>
    </source>
</evidence>
<comment type="catalytic activity">
    <reaction evidence="6 8">
        <text>beta-D-fructose 1-phosphate + ATP = beta-D-fructose 1,6-bisphosphate + ADP + H(+)</text>
        <dbReference type="Rhea" id="RHEA:14213"/>
        <dbReference type="ChEBI" id="CHEBI:15378"/>
        <dbReference type="ChEBI" id="CHEBI:30616"/>
        <dbReference type="ChEBI" id="CHEBI:32966"/>
        <dbReference type="ChEBI" id="CHEBI:138881"/>
        <dbReference type="ChEBI" id="CHEBI:456216"/>
        <dbReference type="EC" id="2.7.1.56"/>
    </reaction>
</comment>
<sequence length="316" mass="32919">MTRVVTLTLNPAIDETVMLDRLRPGHVHRASGVAFHPGGKGVNVASCLADWGQPVIATGILGRGNAGTFEALFAAKHITDAFLRVAGETRTNIKLSHDGETTDINLPGLKISSEDSARIFEQTVALADLDTLVVLGGSLPEGIAENIYAGLTMALQERGARVLLDTSGLPLTRALQATQLPYCIKPNRAELEFYAGCTLNSDESLIEAAHRLIARGVTLVAISLGADGALFVTAQAVLRAALPALRVTSTVGAGDAMVAGIIAALSENAGLEATARLATAFATAKLQQAGANLPARQIVETLCAQVQITKQGDDKP</sequence>
<evidence type="ECO:0000259" key="9">
    <source>
        <dbReference type="Pfam" id="PF00294"/>
    </source>
</evidence>
<feature type="domain" description="Carbohydrate kinase PfkB" evidence="9">
    <location>
        <begin position="8"/>
        <end position="295"/>
    </location>
</feature>
<dbReference type="PROSITE" id="PS00583">
    <property type="entry name" value="PFKB_KINASES_1"/>
    <property type="match status" value="1"/>
</dbReference>
<dbReference type="InterPro" id="IPR011611">
    <property type="entry name" value="PfkB_dom"/>
</dbReference>
<evidence type="ECO:0000256" key="6">
    <source>
        <dbReference type="ARBA" id="ARBA00047745"/>
    </source>
</evidence>
<dbReference type="Gene3D" id="3.40.1190.20">
    <property type="match status" value="1"/>
</dbReference>
<evidence type="ECO:0000256" key="3">
    <source>
        <dbReference type="ARBA" id="ARBA00022741"/>
    </source>
</evidence>
<evidence type="ECO:0000256" key="2">
    <source>
        <dbReference type="ARBA" id="ARBA00022679"/>
    </source>
</evidence>
<dbReference type="EMBL" id="BSOS01000007">
    <property type="protein sequence ID" value="GLR65940.1"/>
    <property type="molecule type" value="Genomic_DNA"/>
</dbReference>
<evidence type="ECO:0000256" key="7">
    <source>
        <dbReference type="PIRNR" id="PIRNR000535"/>
    </source>
</evidence>
<organism evidence="10 11">
    <name type="scientific">Acidocella aquatica</name>
    <dbReference type="NCBI Taxonomy" id="1922313"/>
    <lineage>
        <taxon>Bacteria</taxon>
        <taxon>Pseudomonadati</taxon>
        <taxon>Pseudomonadota</taxon>
        <taxon>Alphaproteobacteria</taxon>
        <taxon>Acetobacterales</taxon>
        <taxon>Acidocellaceae</taxon>
        <taxon>Acidocella</taxon>
    </lineage>
</organism>
<keyword evidence="11" id="KW-1185">Reference proteome</keyword>
<keyword evidence="5 8" id="KW-0067">ATP-binding</keyword>
<protein>
    <recommendedName>
        <fullName evidence="7">Phosphofructokinase</fullName>
    </recommendedName>
</protein>
<keyword evidence="2 7" id="KW-0808">Transferase</keyword>
<dbReference type="Pfam" id="PF00294">
    <property type="entry name" value="PfkB"/>
    <property type="match status" value="1"/>
</dbReference>
<name>A0ABQ6A3V0_9PROT</name>
<comment type="caution">
    <text evidence="10">The sequence shown here is derived from an EMBL/GenBank/DDBJ whole genome shotgun (WGS) entry which is preliminary data.</text>
</comment>
<gene>
    <name evidence="10" type="ORF">GCM10010909_06180</name>
</gene>
<dbReference type="InterPro" id="IPR017583">
    <property type="entry name" value="Tagatose/fructose_Pkinase"/>
</dbReference>
<dbReference type="CDD" id="cd01164">
    <property type="entry name" value="FruK_PfkB_like"/>
    <property type="match status" value="1"/>
</dbReference>
<dbReference type="PANTHER" id="PTHR46566">
    <property type="entry name" value="1-PHOSPHOFRUCTOKINASE-RELATED"/>
    <property type="match status" value="1"/>
</dbReference>
<dbReference type="RefSeq" id="WP_284256494.1">
    <property type="nucleotide sequence ID" value="NZ_BSOS01000007.1"/>
</dbReference>
<evidence type="ECO:0000256" key="5">
    <source>
        <dbReference type="ARBA" id="ARBA00022840"/>
    </source>
</evidence>
<dbReference type="PIRSF" id="PIRSF000535">
    <property type="entry name" value="1PFK/6PFK/LacC"/>
    <property type="match status" value="1"/>
</dbReference>
<evidence type="ECO:0000256" key="1">
    <source>
        <dbReference type="ARBA" id="ARBA00010688"/>
    </source>
</evidence>
<evidence type="ECO:0000256" key="4">
    <source>
        <dbReference type="ARBA" id="ARBA00022777"/>
    </source>
</evidence>
<dbReference type="PANTHER" id="PTHR46566:SF5">
    <property type="entry name" value="1-PHOSPHOFRUCTOKINASE"/>
    <property type="match status" value="1"/>
</dbReference>
<keyword evidence="4 8" id="KW-0418">Kinase</keyword>
<dbReference type="SUPFAM" id="SSF53613">
    <property type="entry name" value="Ribokinase-like"/>
    <property type="match status" value="1"/>
</dbReference>
<evidence type="ECO:0000256" key="8">
    <source>
        <dbReference type="RuleBase" id="RU369061"/>
    </source>
</evidence>
<dbReference type="NCBIfam" id="TIGR03168">
    <property type="entry name" value="1-PFK"/>
    <property type="match status" value="1"/>
</dbReference>
<evidence type="ECO:0000313" key="11">
    <source>
        <dbReference type="Proteomes" id="UP001156641"/>
    </source>
</evidence>
<dbReference type="InterPro" id="IPR029056">
    <property type="entry name" value="Ribokinase-like"/>
</dbReference>
<comment type="function">
    <text evidence="8">Catalyzes the ATP-dependent phosphorylation of fructose-l-phosphate to fructose-l,6-bisphosphate.</text>
</comment>